<protein>
    <submittedName>
        <fullName evidence="2">Uncharacterized protein</fullName>
    </submittedName>
</protein>
<feature type="compositionally biased region" description="Basic and acidic residues" evidence="1">
    <location>
        <begin position="349"/>
        <end position="364"/>
    </location>
</feature>
<dbReference type="Proteomes" id="UP001153328">
    <property type="component" value="Unassembled WGS sequence"/>
</dbReference>
<accession>A0A9W4E248</accession>
<proteinExistence type="predicted"/>
<dbReference type="EMBL" id="CAJVAX010000001">
    <property type="protein sequence ID" value="CAG7603680.1"/>
    <property type="molecule type" value="Genomic_DNA"/>
</dbReference>
<feature type="compositionally biased region" description="Basic residues" evidence="1">
    <location>
        <begin position="47"/>
        <end position="59"/>
    </location>
</feature>
<sequence length="364" mass="39419">MRGPAAHRLRGGRRPAAGADGPLRRSARPARAGRAQCAPGLAVVRRPGLRGGRRRRPRHTGALPGVGEGHRRRAARRGGPGGPDRRAARARRGLPARPRPGRDPRLVLRRHPGRARGAAAARRLPRGGGRRPAHRPAAVRHALHRALSRAPGGAGRGLRPQFGGHRRRDSRTRGARTAFDDRSRFRRRQCSGGEYAAPVDGTARRGPAARGSAALGRHHAHDSPGAGGGKPPPAPGRLPPAHPHPLDLTAGAYRRAYDQQDPRSVYRAYVRQVAPVLTRLVRTSPTSPPHPEAVKHIRKTICSMFAQEAVDHAFFLPHPLDWKLLSLRQSGQLATRQPVAASQSSCGGNRDDEFHRDHGLRSAR</sequence>
<feature type="region of interest" description="Disordered" evidence="1">
    <location>
        <begin position="1"/>
        <end position="247"/>
    </location>
</feature>
<feature type="compositionally biased region" description="Basic residues" evidence="1">
    <location>
        <begin position="1"/>
        <end position="13"/>
    </location>
</feature>
<organism evidence="2 3">
    <name type="scientific">Actinacidiphila bryophytorum</name>
    <dbReference type="NCBI Taxonomy" id="1436133"/>
    <lineage>
        <taxon>Bacteria</taxon>
        <taxon>Bacillati</taxon>
        <taxon>Actinomycetota</taxon>
        <taxon>Actinomycetes</taxon>
        <taxon>Kitasatosporales</taxon>
        <taxon>Streptomycetaceae</taxon>
        <taxon>Actinacidiphila</taxon>
    </lineage>
</organism>
<feature type="compositionally biased region" description="Pro residues" evidence="1">
    <location>
        <begin position="230"/>
        <end position="243"/>
    </location>
</feature>
<feature type="compositionally biased region" description="Basic residues" evidence="1">
    <location>
        <begin position="164"/>
        <end position="174"/>
    </location>
</feature>
<name>A0A9W4E248_9ACTN</name>
<feature type="compositionally biased region" description="Polar residues" evidence="1">
    <location>
        <begin position="335"/>
        <end position="347"/>
    </location>
</feature>
<evidence type="ECO:0000313" key="3">
    <source>
        <dbReference type="Proteomes" id="UP001153328"/>
    </source>
</evidence>
<gene>
    <name evidence="2" type="ORF">SBRY_10642</name>
</gene>
<feature type="compositionally biased region" description="Low complexity" evidence="1">
    <location>
        <begin position="204"/>
        <end position="215"/>
    </location>
</feature>
<keyword evidence="3" id="KW-1185">Reference proteome</keyword>
<feature type="region of interest" description="Disordered" evidence="1">
    <location>
        <begin position="335"/>
        <end position="364"/>
    </location>
</feature>
<feature type="compositionally biased region" description="Basic residues" evidence="1">
    <location>
        <begin position="123"/>
        <end position="147"/>
    </location>
</feature>
<dbReference type="AlphaFoldDB" id="A0A9W4E248"/>
<evidence type="ECO:0000313" key="2">
    <source>
        <dbReference type="EMBL" id="CAG7603680.1"/>
    </source>
</evidence>
<reference evidence="2" key="1">
    <citation type="submission" date="2021-06" db="EMBL/GenBank/DDBJ databases">
        <authorList>
            <person name="Arsene-Ploetze F."/>
        </authorList>
    </citation>
    <scope>NUCLEOTIDE SEQUENCE</scope>
    <source>
        <strain evidence="2">SBRY1</strain>
    </source>
</reference>
<comment type="caution">
    <text evidence="2">The sequence shown here is derived from an EMBL/GenBank/DDBJ whole genome shotgun (WGS) entry which is preliminary data.</text>
</comment>
<evidence type="ECO:0000256" key="1">
    <source>
        <dbReference type="SAM" id="MobiDB-lite"/>
    </source>
</evidence>